<dbReference type="EMBL" id="MK347237">
    <property type="protein sequence ID" value="QIQ16167.1"/>
    <property type="molecule type" value="Genomic_DNA"/>
</dbReference>
<geneLocation type="plasmid" evidence="1">
    <name>pK232_rmpA2</name>
</geneLocation>
<sequence length="43" mass="4935">MLASLKVALSDIQGKESHRYDNFSRFSTKCLQVRGEFIAGMLW</sequence>
<organism evidence="3">
    <name type="scientific">Klebsiella pneumoniae</name>
    <dbReference type="NCBI Taxonomy" id="573"/>
    <lineage>
        <taxon>Bacteria</taxon>
        <taxon>Pseudomonadati</taxon>
        <taxon>Pseudomonadota</taxon>
        <taxon>Gammaproteobacteria</taxon>
        <taxon>Enterobacterales</taxon>
        <taxon>Enterobacteriaceae</taxon>
        <taxon>Klebsiella/Raoultella group</taxon>
        <taxon>Klebsiella</taxon>
        <taxon>Klebsiella pneumoniae complex</taxon>
    </lineage>
</organism>
<evidence type="ECO:0000313" key="1">
    <source>
        <dbReference type="EMBL" id="QIQ15705.1"/>
    </source>
</evidence>
<proteinExistence type="predicted"/>
<dbReference type="EMBL" id="MK347238">
    <property type="protein sequence ID" value="QIQ16403.1"/>
    <property type="molecule type" value="Genomic_DNA"/>
</dbReference>
<reference evidence="3" key="1">
    <citation type="submission" date="2018-12" db="EMBL/GenBank/DDBJ databases">
        <authorList>
            <person name="Liu L."/>
        </authorList>
    </citation>
    <scope>NUCLEOTIDE SEQUENCE</scope>
    <source>
        <strain evidence="1">K232</strain>
        <strain evidence="2">K235</strain>
        <strain evidence="3">K239</strain>
        <plasmid evidence="1">pK232_rmpA2</plasmid>
        <plasmid evidence="2">pK235_rmpA2</plasmid>
        <plasmid evidence="3">pK239_rmpA2</plasmid>
    </source>
</reference>
<evidence type="ECO:0000313" key="3">
    <source>
        <dbReference type="EMBL" id="QIQ16403.1"/>
    </source>
</evidence>
<geneLocation type="plasmid" evidence="3">
    <name>pK239_rmpA2</name>
</geneLocation>
<dbReference type="EMBL" id="MK347235">
    <property type="protein sequence ID" value="QIQ15705.1"/>
    <property type="molecule type" value="Genomic_DNA"/>
</dbReference>
<geneLocation type="plasmid" evidence="2">
    <name>pK235_rmpA2</name>
</geneLocation>
<accession>A0A6G9HZA8</accession>
<keyword evidence="3" id="KW-0614">Plasmid</keyword>
<dbReference type="AlphaFoldDB" id="A0A6G9HZA8"/>
<protein>
    <submittedName>
        <fullName evidence="3">Uncharacterized protein</fullName>
    </submittedName>
</protein>
<evidence type="ECO:0000313" key="2">
    <source>
        <dbReference type="EMBL" id="QIQ16167.1"/>
    </source>
</evidence>
<name>A0A6G9HZA8_KLEPN</name>